<dbReference type="AlphaFoldDB" id="Q2A9F4"/>
<accession>Q2A9F4</accession>
<proteinExistence type="predicted"/>
<gene>
    <name evidence="2" type="ORF">31.t00004</name>
</gene>
<protein>
    <submittedName>
        <fullName evidence="2">Uncharacterized protein</fullName>
    </submittedName>
</protein>
<feature type="region of interest" description="Disordered" evidence="1">
    <location>
        <begin position="79"/>
        <end position="104"/>
    </location>
</feature>
<reference evidence="2" key="1">
    <citation type="submission" date="2006-03" db="EMBL/GenBank/DDBJ databases">
        <title>Comparative genomics of Brassica oleracea and Arabidopsis thaliana reveals gene loss, fragmentation and dispersal following polyploidy.</title>
        <authorList>
            <person name="Town C.D."/>
            <person name="Cheung F."/>
            <person name="Maiti R."/>
            <person name="Crabtree J."/>
            <person name="Haas B.J."/>
            <person name="Wortman J.R."/>
            <person name="Hine E.E."/>
            <person name="Althoff R."/>
            <person name="Arbogast T."/>
            <person name="Tallon L.J."/>
            <person name="Teresa U.T."/>
            <person name="Trick M."/>
            <person name="Bancroft I."/>
        </authorList>
    </citation>
    <scope>NUCLEOTIDE SEQUENCE</scope>
</reference>
<dbReference type="EMBL" id="AC183497">
    <property type="protein sequence ID" value="ABD65107.1"/>
    <property type="molecule type" value="Genomic_DNA"/>
</dbReference>
<name>Q2A9F4_BRAOL</name>
<sequence>MAMTSLILHRRSKNETVAISSKHHSLTLDCLHIAIGLALLRHRHLSFSTQPAVCCVVSSFASSALSVVLCLRRDNVHPRPPQLSSPCLSDRKLNNNNGQVDGMW</sequence>
<evidence type="ECO:0000313" key="2">
    <source>
        <dbReference type="EMBL" id="ABD65107.1"/>
    </source>
</evidence>
<evidence type="ECO:0000256" key="1">
    <source>
        <dbReference type="SAM" id="MobiDB-lite"/>
    </source>
</evidence>
<feature type="compositionally biased region" description="Polar residues" evidence="1">
    <location>
        <begin position="94"/>
        <end position="104"/>
    </location>
</feature>
<organism evidence="2">
    <name type="scientific">Brassica oleracea</name>
    <name type="common">Wild cabbage</name>
    <dbReference type="NCBI Taxonomy" id="3712"/>
    <lineage>
        <taxon>Eukaryota</taxon>
        <taxon>Viridiplantae</taxon>
        <taxon>Streptophyta</taxon>
        <taxon>Embryophyta</taxon>
        <taxon>Tracheophyta</taxon>
        <taxon>Spermatophyta</taxon>
        <taxon>Magnoliopsida</taxon>
        <taxon>eudicotyledons</taxon>
        <taxon>Gunneridae</taxon>
        <taxon>Pentapetalae</taxon>
        <taxon>rosids</taxon>
        <taxon>malvids</taxon>
        <taxon>Brassicales</taxon>
        <taxon>Brassicaceae</taxon>
        <taxon>Brassiceae</taxon>
        <taxon>Brassica</taxon>
    </lineage>
</organism>